<organism evidence="5">
    <name type="scientific">Onchocerca flexuosa</name>
    <dbReference type="NCBI Taxonomy" id="387005"/>
    <lineage>
        <taxon>Eukaryota</taxon>
        <taxon>Metazoa</taxon>
        <taxon>Ecdysozoa</taxon>
        <taxon>Nematoda</taxon>
        <taxon>Chromadorea</taxon>
        <taxon>Rhabditida</taxon>
        <taxon>Spirurina</taxon>
        <taxon>Spiruromorpha</taxon>
        <taxon>Filarioidea</taxon>
        <taxon>Onchocercidae</taxon>
        <taxon>Onchocerca</taxon>
    </lineage>
</organism>
<evidence type="ECO:0000256" key="1">
    <source>
        <dbReference type="ARBA" id="ARBA00006133"/>
    </source>
</evidence>
<dbReference type="STRING" id="387005.A0A183H1T1"/>
<reference evidence="5" key="1">
    <citation type="submission" date="2016-06" db="UniProtKB">
        <authorList>
            <consortium name="WormBaseParasite"/>
        </authorList>
    </citation>
    <scope>IDENTIFICATION</scope>
</reference>
<dbReference type="InterPro" id="IPR038528">
    <property type="entry name" value="TEL2_C_sf"/>
</dbReference>
<gene>
    <name evidence="3" type="ORF">OFLC_LOCUS1441</name>
</gene>
<sequence>NDFRRRAVGYEQSAEELLCRLIDLSDRFKTEHFQEKRLQLIESCLVTSPYLGNVAIDIMFSRKCSMMNRYIILKALSDAASEYSSSTRTVENLGTRISENEGDVEGHAPLINGRDSELLSKILFCMAHLIKCSGTSPCTVKMCSLMCNSILLNIEVSVSVISGSAILPDLLLFMKLQYLSQLQYLEELFDWFEYTTKLAEADPSMECRQIAQIAAETIAGIMSVSE</sequence>
<feature type="domain" description="Telomere length regulation protein conserved" evidence="2">
    <location>
        <begin position="10"/>
        <end position="80"/>
    </location>
</feature>
<dbReference type="EMBL" id="UZAJ01000680">
    <property type="protein sequence ID" value="VDO29550.1"/>
    <property type="molecule type" value="Genomic_DNA"/>
</dbReference>
<dbReference type="Gene3D" id="1.25.40.720">
    <property type="entry name" value="Telomere length regulation protein 2, C-terminal domain"/>
    <property type="match status" value="1"/>
</dbReference>
<accession>A0A183H1T1</accession>
<dbReference type="GO" id="GO:0051879">
    <property type="term" value="F:Hsp90 protein binding"/>
    <property type="evidence" value="ECO:0007669"/>
    <property type="project" value="TreeGrafter"/>
</dbReference>
<reference evidence="3 4" key="2">
    <citation type="submission" date="2018-11" db="EMBL/GenBank/DDBJ databases">
        <authorList>
            <consortium name="Pathogen Informatics"/>
        </authorList>
    </citation>
    <scope>NUCLEOTIDE SEQUENCE [LARGE SCALE GENOMIC DNA]</scope>
</reference>
<name>A0A183H1T1_9BILA</name>
<dbReference type="GO" id="GO:0042162">
    <property type="term" value="F:telomeric DNA binding"/>
    <property type="evidence" value="ECO:0007669"/>
    <property type="project" value="TreeGrafter"/>
</dbReference>
<dbReference type="GO" id="GO:0051083">
    <property type="term" value="P:'de novo' cotranslational protein folding"/>
    <property type="evidence" value="ECO:0007669"/>
    <property type="project" value="TreeGrafter"/>
</dbReference>
<dbReference type="PANTHER" id="PTHR15830">
    <property type="entry name" value="TELOMERE LENGTH REGULATION PROTEIN TEL2 FAMILY MEMBER"/>
    <property type="match status" value="1"/>
</dbReference>
<proteinExistence type="inferred from homology"/>
<dbReference type="AlphaFoldDB" id="A0A183H1T1"/>
<evidence type="ECO:0000313" key="5">
    <source>
        <dbReference type="WBParaSite" id="OFLC_0000144001-mRNA-1"/>
    </source>
</evidence>
<dbReference type="InterPro" id="IPR051970">
    <property type="entry name" value="TEL2_Regulation"/>
</dbReference>
<comment type="similarity">
    <text evidence="1">Belongs to the TEL2 family.</text>
</comment>
<keyword evidence="4" id="KW-1185">Reference proteome</keyword>
<dbReference type="Proteomes" id="UP000267606">
    <property type="component" value="Unassembled WGS sequence"/>
</dbReference>
<evidence type="ECO:0000313" key="3">
    <source>
        <dbReference type="EMBL" id="VDO29550.1"/>
    </source>
</evidence>
<dbReference type="GO" id="GO:0005829">
    <property type="term" value="C:cytosol"/>
    <property type="evidence" value="ECO:0007669"/>
    <property type="project" value="TreeGrafter"/>
</dbReference>
<dbReference type="InterPro" id="IPR019337">
    <property type="entry name" value="Telomere_length_regulation_dom"/>
</dbReference>
<protein>
    <submittedName>
        <fullName evidence="5">Telomere_reg-2 domain-containing protein</fullName>
    </submittedName>
</protein>
<evidence type="ECO:0000259" key="2">
    <source>
        <dbReference type="Pfam" id="PF10193"/>
    </source>
</evidence>
<dbReference type="WBParaSite" id="OFLC_0000144001-mRNA-1">
    <property type="protein sequence ID" value="OFLC_0000144001-mRNA-1"/>
    <property type="gene ID" value="OFLC_0000144001"/>
</dbReference>
<evidence type="ECO:0000313" key="4">
    <source>
        <dbReference type="Proteomes" id="UP000267606"/>
    </source>
</evidence>
<dbReference type="PANTHER" id="PTHR15830:SF10">
    <property type="entry name" value="TELOMERE LENGTH REGULATION PROTEIN TEL2 HOMOLOG"/>
    <property type="match status" value="1"/>
</dbReference>
<dbReference type="Pfam" id="PF10193">
    <property type="entry name" value="Telomere_reg-2"/>
    <property type="match status" value="1"/>
</dbReference>